<evidence type="ECO:0000256" key="1">
    <source>
        <dbReference type="SAM" id="MobiDB-lite"/>
    </source>
</evidence>
<keyword evidence="3" id="KW-1185">Reference proteome</keyword>
<dbReference type="OrthoDB" id="10347025at2759"/>
<accession>M2SQE9</accession>
<dbReference type="KEGG" id="bsc:COCSADRAFT_210303"/>
<dbReference type="AlphaFoldDB" id="M2SQE9"/>
<dbReference type="GeneID" id="19134387"/>
<reference evidence="2 3" key="1">
    <citation type="journal article" date="2012" name="PLoS Pathog.">
        <title>Diverse lifestyles and strategies of plant pathogenesis encoded in the genomes of eighteen Dothideomycetes fungi.</title>
        <authorList>
            <person name="Ohm R.A."/>
            <person name="Feau N."/>
            <person name="Henrissat B."/>
            <person name="Schoch C.L."/>
            <person name="Horwitz B.A."/>
            <person name="Barry K.W."/>
            <person name="Condon B.J."/>
            <person name="Copeland A.C."/>
            <person name="Dhillon B."/>
            <person name="Glaser F."/>
            <person name="Hesse C.N."/>
            <person name="Kosti I."/>
            <person name="LaButti K."/>
            <person name="Lindquist E.A."/>
            <person name="Lucas S."/>
            <person name="Salamov A.A."/>
            <person name="Bradshaw R.E."/>
            <person name="Ciuffetti L."/>
            <person name="Hamelin R.C."/>
            <person name="Kema G.H.J."/>
            <person name="Lawrence C."/>
            <person name="Scott J.A."/>
            <person name="Spatafora J.W."/>
            <person name="Turgeon B.G."/>
            <person name="de Wit P.J.G.M."/>
            <person name="Zhong S."/>
            <person name="Goodwin S.B."/>
            <person name="Grigoriev I.V."/>
        </authorList>
    </citation>
    <scope>NUCLEOTIDE SEQUENCE [LARGE SCALE GENOMIC DNA]</scope>
    <source>
        <strain evidence="3">ND90Pr / ATCC 201652</strain>
    </source>
</reference>
<dbReference type="RefSeq" id="XP_007694785.1">
    <property type="nucleotide sequence ID" value="XM_007696595.1"/>
</dbReference>
<evidence type="ECO:0000313" key="3">
    <source>
        <dbReference type="Proteomes" id="UP000016934"/>
    </source>
</evidence>
<name>M2SQE9_COCSN</name>
<sequence length="97" mass="10766">MKSIHPYILIASSPAILPISPWRDGRDGTAISRRPAISDGWPWRDGTSRDSEPRDDPLPFDVDVPRLSAVSSFVKERILLVTCNILLVSLLNKIVTS</sequence>
<proteinExistence type="predicted"/>
<feature type="compositionally biased region" description="Basic and acidic residues" evidence="1">
    <location>
        <begin position="46"/>
        <end position="57"/>
    </location>
</feature>
<dbReference type="Proteomes" id="UP000016934">
    <property type="component" value="Unassembled WGS sequence"/>
</dbReference>
<dbReference type="HOGENOM" id="CLU_183177_0_0_1"/>
<dbReference type="OMA" id="PWRDGTS"/>
<dbReference type="EMBL" id="KB445637">
    <property type="protein sequence ID" value="EMD69468.1"/>
    <property type="molecule type" value="Genomic_DNA"/>
</dbReference>
<feature type="region of interest" description="Disordered" evidence="1">
    <location>
        <begin position="28"/>
        <end position="58"/>
    </location>
</feature>
<organism evidence="2 3">
    <name type="scientific">Cochliobolus sativus (strain ND90Pr / ATCC 201652)</name>
    <name type="common">Common root rot and spot blotch fungus</name>
    <name type="synonym">Bipolaris sorokiniana</name>
    <dbReference type="NCBI Taxonomy" id="665912"/>
    <lineage>
        <taxon>Eukaryota</taxon>
        <taxon>Fungi</taxon>
        <taxon>Dikarya</taxon>
        <taxon>Ascomycota</taxon>
        <taxon>Pezizomycotina</taxon>
        <taxon>Dothideomycetes</taxon>
        <taxon>Pleosporomycetidae</taxon>
        <taxon>Pleosporales</taxon>
        <taxon>Pleosporineae</taxon>
        <taxon>Pleosporaceae</taxon>
        <taxon>Bipolaris</taxon>
    </lineage>
</organism>
<reference evidence="3" key="2">
    <citation type="journal article" date="2013" name="PLoS Genet.">
        <title>Comparative genome structure, secondary metabolite, and effector coding capacity across Cochliobolus pathogens.</title>
        <authorList>
            <person name="Condon B.J."/>
            <person name="Leng Y."/>
            <person name="Wu D."/>
            <person name="Bushley K.E."/>
            <person name="Ohm R.A."/>
            <person name="Otillar R."/>
            <person name="Martin J."/>
            <person name="Schackwitz W."/>
            <person name="Grimwood J."/>
            <person name="MohdZainudin N."/>
            <person name="Xue C."/>
            <person name="Wang R."/>
            <person name="Manning V.A."/>
            <person name="Dhillon B."/>
            <person name="Tu Z.J."/>
            <person name="Steffenson B.J."/>
            <person name="Salamov A."/>
            <person name="Sun H."/>
            <person name="Lowry S."/>
            <person name="LaButti K."/>
            <person name="Han J."/>
            <person name="Copeland A."/>
            <person name="Lindquist E."/>
            <person name="Barry K."/>
            <person name="Schmutz J."/>
            <person name="Baker S.E."/>
            <person name="Ciuffetti L.M."/>
            <person name="Grigoriev I.V."/>
            <person name="Zhong S."/>
            <person name="Turgeon B.G."/>
        </authorList>
    </citation>
    <scope>NUCLEOTIDE SEQUENCE [LARGE SCALE GENOMIC DNA]</scope>
    <source>
        <strain evidence="3">ND90Pr / ATCC 201652</strain>
    </source>
</reference>
<gene>
    <name evidence="2" type="ORF">COCSADRAFT_210303</name>
</gene>
<protein>
    <submittedName>
        <fullName evidence="2">Uncharacterized protein</fullName>
    </submittedName>
</protein>
<evidence type="ECO:0000313" key="2">
    <source>
        <dbReference type="EMBL" id="EMD69468.1"/>
    </source>
</evidence>